<feature type="compositionally biased region" description="Low complexity" evidence="1">
    <location>
        <begin position="1"/>
        <end position="16"/>
    </location>
</feature>
<organism evidence="2 3">
    <name type="scientific">Cnephaeus nilssonii</name>
    <name type="common">Northern bat</name>
    <name type="synonym">Eptesicus nilssonii</name>
    <dbReference type="NCBI Taxonomy" id="3371016"/>
    <lineage>
        <taxon>Eukaryota</taxon>
        <taxon>Metazoa</taxon>
        <taxon>Chordata</taxon>
        <taxon>Craniata</taxon>
        <taxon>Vertebrata</taxon>
        <taxon>Euteleostomi</taxon>
        <taxon>Mammalia</taxon>
        <taxon>Eutheria</taxon>
        <taxon>Laurasiatheria</taxon>
        <taxon>Chiroptera</taxon>
        <taxon>Yangochiroptera</taxon>
        <taxon>Vespertilionidae</taxon>
        <taxon>Cnephaeus</taxon>
    </lineage>
</organism>
<name>A0AA40I8N2_CNENI</name>
<accession>A0AA40I8N2</accession>
<dbReference type="Proteomes" id="UP001177744">
    <property type="component" value="Unassembled WGS sequence"/>
</dbReference>
<keyword evidence="3" id="KW-1185">Reference proteome</keyword>
<evidence type="ECO:0000313" key="3">
    <source>
        <dbReference type="Proteomes" id="UP001177744"/>
    </source>
</evidence>
<dbReference type="AlphaFoldDB" id="A0AA40I8N2"/>
<gene>
    <name evidence="2" type="ORF">QTO34_013136</name>
</gene>
<evidence type="ECO:0000313" key="2">
    <source>
        <dbReference type="EMBL" id="KAK1344442.1"/>
    </source>
</evidence>
<protein>
    <submittedName>
        <fullName evidence="2">Uncharacterized protein</fullName>
    </submittedName>
</protein>
<evidence type="ECO:0000256" key="1">
    <source>
        <dbReference type="SAM" id="MobiDB-lite"/>
    </source>
</evidence>
<feature type="region of interest" description="Disordered" evidence="1">
    <location>
        <begin position="1"/>
        <end position="33"/>
    </location>
</feature>
<reference evidence="2" key="1">
    <citation type="submission" date="2023-06" db="EMBL/GenBank/DDBJ databases">
        <title>Reference genome for the Northern bat (Eptesicus nilssonii), a most northern bat species.</title>
        <authorList>
            <person name="Laine V.N."/>
            <person name="Pulliainen A.T."/>
            <person name="Lilley T.M."/>
        </authorList>
    </citation>
    <scope>NUCLEOTIDE SEQUENCE</scope>
    <source>
        <strain evidence="2">BLF_Eptnil</strain>
        <tissue evidence="2">Kidney</tissue>
    </source>
</reference>
<comment type="caution">
    <text evidence="2">The sequence shown here is derived from an EMBL/GenBank/DDBJ whole genome shotgun (WGS) entry which is preliminary data.</text>
</comment>
<dbReference type="EMBL" id="JAULJE010000003">
    <property type="protein sequence ID" value="KAK1344442.1"/>
    <property type="molecule type" value="Genomic_DNA"/>
</dbReference>
<proteinExistence type="predicted"/>
<sequence>MPAATQSATPSSSTGTFCRPHGSSRSARHLGRTRLAKSKASVLSLDGAESQGATYRIVMEIEPQCDVEKLSAVIQSHIPHATLEKYTEAELSFILPKEYIERFEALFNDLKEKKSELGIASFDASITTMEEVFHK</sequence>